<dbReference type="InterPro" id="IPR000131">
    <property type="entry name" value="ATP_synth_F1_gsu"/>
</dbReference>
<dbReference type="PANTHER" id="PTHR11693">
    <property type="entry name" value="ATP SYNTHASE GAMMA CHAIN"/>
    <property type="match status" value="1"/>
</dbReference>
<dbReference type="Pfam" id="PF00231">
    <property type="entry name" value="ATP-synt"/>
    <property type="match status" value="1"/>
</dbReference>
<dbReference type="GO" id="GO:0009579">
    <property type="term" value="C:thylakoid"/>
    <property type="evidence" value="ECO:0007669"/>
    <property type="project" value="UniProtKB-SubCell"/>
</dbReference>
<dbReference type="InterPro" id="IPR023632">
    <property type="entry name" value="ATP_synth_F1_gsu_CS"/>
</dbReference>
<dbReference type="Gene3D" id="3.40.1380.10">
    <property type="match status" value="1"/>
</dbReference>
<keyword evidence="10 13" id="KW-0139">CF(1)</keyword>
<comment type="caution">
    <text evidence="14">The sequence shown here is derived from an EMBL/GenBank/DDBJ whole genome shotgun (WGS) entry which is preliminary data.</text>
</comment>
<proteinExistence type="inferred from homology"/>
<evidence type="ECO:0000256" key="8">
    <source>
        <dbReference type="ARBA" id="ARBA00023065"/>
    </source>
</evidence>
<dbReference type="PIRSF" id="PIRSF039089">
    <property type="entry name" value="ATP_synthase_gamma"/>
    <property type="match status" value="1"/>
</dbReference>
<dbReference type="PRINTS" id="PR00126">
    <property type="entry name" value="ATPASEGAMMA"/>
</dbReference>
<keyword evidence="6" id="KW-0997">Cell inner membrane</keyword>
<dbReference type="Proteomes" id="UP000182661">
    <property type="component" value="Unassembled WGS sequence"/>
</dbReference>
<dbReference type="InterPro" id="IPR035968">
    <property type="entry name" value="ATP_synth_F1_ATPase_gsu"/>
</dbReference>
<comment type="similarity">
    <text evidence="3 13">Belongs to the ATPase gamma chain family.</text>
</comment>
<organism evidence="14 15">
    <name type="scientific">Pararhizobium antarcticum</name>
    <dbReference type="NCBI Taxonomy" id="1798805"/>
    <lineage>
        <taxon>Bacteria</taxon>
        <taxon>Pseudomonadati</taxon>
        <taxon>Pseudomonadota</taxon>
        <taxon>Alphaproteobacteria</taxon>
        <taxon>Hyphomicrobiales</taxon>
        <taxon>Rhizobiaceae</taxon>
        <taxon>Rhizobium/Agrobacterium group</taxon>
        <taxon>Pararhizobium</taxon>
    </lineage>
</organism>
<dbReference type="GO" id="GO:0045259">
    <property type="term" value="C:proton-transporting ATP synthase complex"/>
    <property type="evidence" value="ECO:0007669"/>
    <property type="project" value="UniProtKB-KW"/>
</dbReference>
<name>A0A657LRQ9_9HYPH</name>
<evidence type="ECO:0000256" key="11">
    <source>
        <dbReference type="ARBA" id="ARBA00023310"/>
    </source>
</evidence>
<dbReference type="SUPFAM" id="SSF52943">
    <property type="entry name" value="ATP synthase (F1-ATPase), gamma subunit"/>
    <property type="match status" value="1"/>
</dbReference>
<evidence type="ECO:0000256" key="7">
    <source>
        <dbReference type="ARBA" id="ARBA00022781"/>
    </source>
</evidence>
<dbReference type="GO" id="GO:0046933">
    <property type="term" value="F:proton-transporting ATP synthase activity, rotational mechanism"/>
    <property type="evidence" value="ECO:0007669"/>
    <property type="project" value="UniProtKB-UniRule"/>
</dbReference>
<dbReference type="OrthoDB" id="9812769at2"/>
<dbReference type="FunFam" id="1.10.287.80:FF:000001">
    <property type="entry name" value="ATP synthase gamma chain"/>
    <property type="match status" value="1"/>
</dbReference>
<dbReference type="NCBIfam" id="NF004146">
    <property type="entry name" value="PRK05621.1-4"/>
    <property type="match status" value="1"/>
</dbReference>
<evidence type="ECO:0000256" key="4">
    <source>
        <dbReference type="ARBA" id="ARBA00022448"/>
    </source>
</evidence>
<dbReference type="GO" id="GO:0005524">
    <property type="term" value="F:ATP binding"/>
    <property type="evidence" value="ECO:0007669"/>
    <property type="project" value="UniProtKB-UniRule"/>
</dbReference>
<dbReference type="GO" id="GO:0042777">
    <property type="term" value="P:proton motive force-driven plasma membrane ATP synthesis"/>
    <property type="evidence" value="ECO:0007669"/>
    <property type="project" value="UniProtKB-UniRule"/>
</dbReference>
<dbReference type="CDD" id="cd12151">
    <property type="entry name" value="F1-ATPase_gamma"/>
    <property type="match status" value="1"/>
</dbReference>
<accession>A0A657LRQ9</accession>
<evidence type="ECO:0000256" key="3">
    <source>
        <dbReference type="ARBA" id="ARBA00007681"/>
    </source>
</evidence>
<keyword evidence="11 13" id="KW-0066">ATP synthesis</keyword>
<dbReference type="NCBIfam" id="TIGR01146">
    <property type="entry name" value="ATPsyn_F1gamma"/>
    <property type="match status" value="1"/>
</dbReference>
<evidence type="ECO:0000256" key="2">
    <source>
        <dbReference type="ARBA" id="ARBA00004170"/>
    </source>
</evidence>
<dbReference type="AlphaFoldDB" id="A0A657LRQ9"/>
<dbReference type="GO" id="GO:0005886">
    <property type="term" value="C:plasma membrane"/>
    <property type="evidence" value="ECO:0007669"/>
    <property type="project" value="UniProtKB-SubCell"/>
</dbReference>
<gene>
    <name evidence="13" type="primary">atpG</name>
    <name evidence="14" type="ORF">AX760_17365</name>
</gene>
<evidence type="ECO:0000256" key="1">
    <source>
        <dbReference type="ARBA" id="ARBA00003456"/>
    </source>
</evidence>
<evidence type="ECO:0000256" key="10">
    <source>
        <dbReference type="ARBA" id="ARBA00023196"/>
    </source>
</evidence>
<dbReference type="RefSeq" id="WP_071833333.1">
    <property type="nucleotide sequence ID" value="NZ_LSRP01000086.1"/>
</dbReference>
<keyword evidence="5 13" id="KW-1003">Cell membrane</keyword>
<evidence type="ECO:0000313" key="14">
    <source>
        <dbReference type="EMBL" id="OJF96437.1"/>
    </source>
</evidence>
<dbReference type="PANTHER" id="PTHR11693:SF22">
    <property type="entry name" value="ATP SYNTHASE SUBUNIT GAMMA, MITOCHONDRIAL"/>
    <property type="match status" value="1"/>
</dbReference>
<evidence type="ECO:0000256" key="13">
    <source>
        <dbReference type="HAMAP-Rule" id="MF_00815"/>
    </source>
</evidence>
<sequence>MPSLKDLKNRIASVKATQKITKAMKMVAAAKLRRAQEAAEAARPYSQRMSAVLSNIAQAVGSDDSAPRLMTGTGRDQTHLLVVCTAERGLCGGFNSQIARFARDHVRKLLIEGKTVKIICVGKKGFDILRREFASLIIDRVDLREVKRVGFENADQIGKKVIGLFEKGEFDVCTLFYSEFKSVISQVPTALQLVPAAVSTDVAAADTGAAAIYEYEPDAGEILSDLIPRNISVQVFRALLENVAGEMGAKMSAMDNATRNAGDMINKLTLSYNRQRQAQITKELIEIISGAEAL</sequence>
<dbReference type="EMBL" id="LSRP01000086">
    <property type="protein sequence ID" value="OJF96437.1"/>
    <property type="molecule type" value="Genomic_DNA"/>
</dbReference>
<protein>
    <recommendedName>
        <fullName evidence="13">ATP synthase gamma chain</fullName>
    </recommendedName>
    <alternativeName>
        <fullName evidence="13">ATP synthase F1 sector gamma subunit</fullName>
    </alternativeName>
    <alternativeName>
        <fullName evidence="13">F-ATPase gamma subunit</fullName>
    </alternativeName>
</protein>
<dbReference type="Gene3D" id="1.10.287.80">
    <property type="entry name" value="ATP synthase, gamma subunit, helix hairpin domain"/>
    <property type="match status" value="1"/>
</dbReference>
<comment type="subcellular location">
    <subcellularLocation>
        <location evidence="13">Cell membrane</location>
        <topology evidence="13">Peripheral membrane protein</topology>
    </subcellularLocation>
    <subcellularLocation>
        <location evidence="2">Membrane</location>
        <topology evidence="2">Peripheral membrane protein</topology>
    </subcellularLocation>
    <subcellularLocation>
        <location evidence="12">Thylakoid</location>
    </subcellularLocation>
</comment>
<dbReference type="PROSITE" id="PS00153">
    <property type="entry name" value="ATPASE_GAMMA"/>
    <property type="match status" value="1"/>
</dbReference>
<comment type="subunit">
    <text evidence="13">F-type ATPases have 2 components, CF(1) - the catalytic core - and CF(0) - the membrane proton channel. CF(1) has five subunits: alpha(3), beta(3), gamma(1), delta(1), epsilon(1). CF(0) has three main subunits: a, b and c.</text>
</comment>
<dbReference type="FunFam" id="1.10.287.80:FF:000003">
    <property type="entry name" value="ATP synthase gamma chain, chloroplastic"/>
    <property type="match status" value="1"/>
</dbReference>
<keyword evidence="4 13" id="KW-0813">Transport</keyword>
<reference evidence="14 15" key="1">
    <citation type="submission" date="2016-02" db="EMBL/GenBank/DDBJ databases">
        <title>Genome sequencing of a beta-galactosidase producing bacteria Rhizobium sp. 59.</title>
        <authorList>
            <person name="Wang D."/>
            <person name="Kot W."/>
            <person name="Qin Y."/>
            <person name="Hansen L."/>
            <person name="Naqvi K."/>
            <person name="Rensing C."/>
        </authorList>
    </citation>
    <scope>NUCLEOTIDE SEQUENCE [LARGE SCALE GENOMIC DNA]</scope>
    <source>
        <strain evidence="14 15">59</strain>
    </source>
</reference>
<keyword evidence="8 13" id="KW-0406">Ion transport</keyword>
<dbReference type="HAMAP" id="MF_00815">
    <property type="entry name" value="ATP_synth_gamma_bact"/>
    <property type="match status" value="1"/>
</dbReference>
<keyword evidence="15" id="KW-1185">Reference proteome</keyword>
<evidence type="ECO:0000256" key="12">
    <source>
        <dbReference type="ARBA" id="ARBA00060385"/>
    </source>
</evidence>
<evidence type="ECO:0000256" key="5">
    <source>
        <dbReference type="ARBA" id="ARBA00022475"/>
    </source>
</evidence>
<evidence type="ECO:0000313" key="15">
    <source>
        <dbReference type="Proteomes" id="UP000182661"/>
    </source>
</evidence>
<evidence type="ECO:0000256" key="9">
    <source>
        <dbReference type="ARBA" id="ARBA00023136"/>
    </source>
</evidence>
<keyword evidence="9 13" id="KW-0472">Membrane</keyword>
<evidence type="ECO:0000256" key="6">
    <source>
        <dbReference type="ARBA" id="ARBA00022519"/>
    </source>
</evidence>
<keyword evidence="7 13" id="KW-0375">Hydrogen ion transport</keyword>
<comment type="function">
    <text evidence="1 13">Produces ATP from ADP in the presence of a proton gradient across the membrane. The gamma chain is believed to be important in regulating ATPase activity and the flow of protons through the CF(0) complex.</text>
</comment>